<gene>
    <name evidence="2" type="ordered locus">Isop_1439</name>
</gene>
<dbReference type="Gene3D" id="1.25.40.10">
    <property type="entry name" value="Tetratricopeptide repeat domain"/>
    <property type="match status" value="9"/>
</dbReference>
<dbReference type="PROSITE" id="PS50005">
    <property type="entry name" value="TPR"/>
    <property type="match status" value="3"/>
</dbReference>
<proteinExistence type="predicted"/>
<dbReference type="PANTHER" id="PTHR12558">
    <property type="entry name" value="CELL DIVISION CYCLE 16,23,27"/>
    <property type="match status" value="1"/>
</dbReference>
<accession>E8QY34</accession>
<reference evidence="2 3" key="2">
    <citation type="journal article" date="2011" name="Stand. Genomic Sci.">
        <title>Complete genome sequence of Isosphaera pallida type strain (IS1B).</title>
        <authorList>
            <consortium name="US DOE Joint Genome Institute (JGI-PGF)"/>
            <person name="Goker M."/>
            <person name="Cleland D."/>
            <person name="Saunders E."/>
            <person name="Lapidus A."/>
            <person name="Nolan M."/>
            <person name="Lucas S."/>
            <person name="Hammon N."/>
            <person name="Deshpande S."/>
            <person name="Cheng J.F."/>
            <person name="Tapia R."/>
            <person name="Han C."/>
            <person name="Goodwin L."/>
            <person name="Pitluck S."/>
            <person name="Liolios K."/>
            <person name="Pagani I."/>
            <person name="Ivanova N."/>
            <person name="Mavromatis K."/>
            <person name="Pati A."/>
            <person name="Chen A."/>
            <person name="Palaniappan K."/>
            <person name="Land M."/>
            <person name="Hauser L."/>
            <person name="Chang Y.J."/>
            <person name="Jeffries C.D."/>
            <person name="Detter J.C."/>
            <person name="Beck B."/>
            <person name="Woyke T."/>
            <person name="Bristow J."/>
            <person name="Eisen J.A."/>
            <person name="Markowitz V."/>
            <person name="Hugenholtz P."/>
            <person name="Kyrpides N.C."/>
            <person name="Klenk H.P."/>
        </authorList>
    </citation>
    <scope>NUCLEOTIDE SEQUENCE [LARGE SCALE GENOMIC DNA]</scope>
    <source>
        <strain evidence="3">ATCC 43644 / DSM 9630 / IS1B</strain>
    </source>
</reference>
<dbReference type="PANTHER" id="PTHR12558:SF13">
    <property type="entry name" value="CELL DIVISION CYCLE PROTEIN 27 HOMOLOG"/>
    <property type="match status" value="1"/>
</dbReference>
<keyword evidence="1" id="KW-0802">TPR repeat</keyword>
<dbReference type="SUPFAM" id="SSF48452">
    <property type="entry name" value="TPR-like"/>
    <property type="match status" value="5"/>
</dbReference>
<dbReference type="eggNOG" id="COG1729">
    <property type="taxonomic scope" value="Bacteria"/>
</dbReference>
<feature type="repeat" description="TPR" evidence="1">
    <location>
        <begin position="995"/>
        <end position="1028"/>
    </location>
</feature>
<dbReference type="OrthoDB" id="9757961at2"/>
<dbReference type="InterPro" id="IPR011990">
    <property type="entry name" value="TPR-like_helical_dom_sf"/>
</dbReference>
<evidence type="ECO:0000313" key="2">
    <source>
        <dbReference type="EMBL" id="ADV62024.1"/>
    </source>
</evidence>
<reference key="1">
    <citation type="submission" date="2010-11" db="EMBL/GenBank/DDBJ databases">
        <title>The complete sequence of chromosome of Isophaera pallida ATCC 43644.</title>
        <authorList>
            <consortium name="US DOE Joint Genome Institute (JGI-PGF)"/>
            <person name="Lucas S."/>
            <person name="Copeland A."/>
            <person name="Lapidus A."/>
            <person name="Bruce D."/>
            <person name="Goodwin L."/>
            <person name="Pitluck S."/>
            <person name="Kyrpides N."/>
            <person name="Mavromatis K."/>
            <person name="Pagani I."/>
            <person name="Ivanova N."/>
            <person name="Saunders E."/>
            <person name="Brettin T."/>
            <person name="Detter J.C."/>
            <person name="Han C."/>
            <person name="Tapia R."/>
            <person name="Land M."/>
            <person name="Hauser L."/>
            <person name="Markowitz V."/>
            <person name="Cheng J.-F."/>
            <person name="Hugenholtz P."/>
            <person name="Woyke T."/>
            <person name="Wu D."/>
            <person name="Eisen J.A."/>
        </authorList>
    </citation>
    <scope>NUCLEOTIDE SEQUENCE</scope>
    <source>
        <strain>ATCC 43644</strain>
    </source>
</reference>
<dbReference type="InParanoid" id="E8QY34"/>
<name>E8QY34_ISOPI</name>
<evidence type="ECO:0000313" key="3">
    <source>
        <dbReference type="Proteomes" id="UP000008631"/>
    </source>
</evidence>
<dbReference type="eggNOG" id="COG0457">
    <property type="taxonomic scope" value="Bacteria"/>
</dbReference>
<dbReference type="Pfam" id="PF13432">
    <property type="entry name" value="TPR_16"/>
    <property type="match status" value="7"/>
</dbReference>
<feature type="repeat" description="TPR" evidence="1">
    <location>
        <begin position="82"/>
        <end position="115"/>
    </location>
</feature>
<dbReference type="STRING" id="575540.Isop_1439"/>
<dbReference type="Proteomes" id="UP000008631">
    <property type="component" value="Chromosome"/>
</dbReference>
<keyword evidence="3" id="KW-1185">Reference proteome</keyword>
<dbReference type="InterPro" id="IPR019734">
    <property type="entry name" value="TPR_rpt"/>
</dbReference>
<organism evidence="2 3">
    <name type="scientific">Isosphaera pallida (strain ATCC 43644 / DSM 9630 / IS1B)</name>
    <dbReference type="NCBI Taxonomy" id="575540"/>
    <lineage>
        <taxon>Bacteria</taxon>
        <taxon>Pseudomonadati</taxon>
        <taxon>Planctomycetota</taxon>
        <taxon>Planctomycetia</taxon>
        <taxon>Isosphaerales</taxon>
        <taxon>Isosphaeraceae</taxon>
        <taxon>Isosphaera</taxon>
    </lineage>
</organism>
<sequence>MVRRCWIIRLGLVGLGLLLSWPPVPTLIAQAQSPPAESALATANSTLTFANGLLKSQRYDLAEAEYLRWIEANPNAPVADQTQAWFGLGTARLMQGNYAFAREAFTKVLELAPPDHPARPTSLYRLGEIAAFLNEDPQALELLSAFTTKHPDHPMSDAAWRWLAEVKLRLGDHRGAKDGFERVLAREQGDGRYAPAARVGLARAWAKLDNVETAVGLLRDQIERGGEWADRSRVELVRLLREAGRHDEALAVHAEFERDLDSSNPTTIDPKRQRWLAESRFEQAATLIQATRVEEAEAVLQPLVGSSDADLATRAALELGELLAQRNQLEPARTVWNQAAQRFPNSSRWVALMARVADAARRLNQLADAEAAYLSIVQTRPDDPFAPDAQLRAAELAFQRGDHLEARRRAAALAVTFPTSSWIPAARLVEARAALASGQAEEAVTILTTLIENAQTDPALARAARYQLARAALAHNDPETAFAIWRELGSTEGHPYVAASRYELGVNLYRLGRYDEAADALESYLKAVPETKIASQALAYLVMAHSRGGRFEQAAATLEQLARLHPNSNNLAVARVDLAERLYEAERYDQAEALFSPIADDQTSALRPQALSGRGWCRLKLDRPEEAARDFQILVETYANDPATPSNALILARTLQAIDRPNDALSVVDRLIERHPDFDRLADARLLQARLNLKVDRPEQAIAAYRSFLTTYPGHPEAINALLECGWLLLDLNRPAEVEPLIASAPPGWSQHPRGAELTLMLAEALIDQNRHDEARIQLKPLVENPSVRSQLDSTARHAVLHRWGQLQLQAGDVEGATQTLDLLLNDQPPPPPELARQARFRLGEARFRSDNPASCRTVFEALLEDLQSQPDDLNQPTNRLLWEVASLRLIQTDILEQRWEAALAAIERLEPSLTDPVRRAEATYAKGRALQGQARFDDARAAYQAVVANPNAGELAARAQLMLGETYFHQKQYEVALREYLKVEVLYDAPVWQALALYAVAQTYERLNQLDRARQTYDELLKRFPQSDRAVEARVRLETLNASGSKPTGGSE</sequence>
<feature type="repeat" description="TPR" evidence="1">
    <location>
        <begin position="498"/>
        <end position="531"/>
    </location>
</feature>
<dbReference type="KEGG" id="ipa:Isop_1439"/>
<dbReference type="AlphaFoldDB" id="E8QY34"/>
<dbReference type="EMBL" id="CP002353">
    <property type="protein sequence ID" value="ADV62024.1"/>
    <property type="molecule type" value="Genomic_DNA"/>
</dbReference>
<dbReference type="Pfam" id="PF13174">
    <property type="entry name" value="TPR_6"/>
    <property type="match status" value="3"/>
</dbReference>
<dbReference type="HOGENOM" id="CLU_292997_0_0_0"/>
<dbReference type="RefSeq" id="WP_013564312.1">
    <property type="nucleotide sequence ID" value="NC_014962.1"/>
</dbReference>
<protein>
    <submittedName>
        <fullName evidence="2">Tetratricopeptide TPR_1 repeat-containing protein</fullName>
    </submittedName>
</protein>
<evidence type="ECO:0000256" key="1">
    <source>
        <dbReference type="PROSITE-ProRule" id="PRU00339"/>
    </source>
</evidence>
<dbReference type="SMART" id="SM00028">
    <property type="entry name" value="TPR"/>
    <property type="match status" value="14"/>
</dbReference>